<proteinExistence type="predicted"/>
<comment type="caution">
    <text evidence="1">The sequence shown here is derived from an EMBL/GenBank/DDBJ whole genome shotgun (WGS) entry which is preliminary data.</text>
</comment>
<dbReference type="Proteomes" id="UP000326924">
    <property type="component" value="Unassembled WGS sequence"/>
</dbReference>
<reference evidence="1 2" key="1">
    <citation type="submission" date="2019-09" db="EMBL/GenBank/DDBJ databases">
        <title>Draft genome of the ectomycorrhizal ascomycete Sphaerosporella brunnea.</title>
        <authorList>
            <consortium name="DOE Joint Genome Institute"/>
            <person name="Benucci G.M."/>
            <person name="Marozzi G."/>
            <person name="Antonielli L."/>
            <person name="Sanchez S."/>
            <person name="Marco P."/>
            <person name="Wang X."/>
            <person name="Falini L.B."/>
            <person name="Barry K."/>
            <person name="Haridas S."/>
            <person name="Lipzen A."/>
            <person name="Labutti K."/>
            <person name="Grigoriev I.V."/>
            <person name="Murat C."/>
            <person name="Martin F."/>
            <person name="Albertini E."/>
            <person name="Donnini D."/>
            <person name="Bonito G."/>
        </authorList>
    </citation>
    <scope>NUCLEOTIDE SEQUENCE [LARGE SCALE GENOMIC DNA]</scope>
    <source>
        <strain evidence="1 2">Sb_GMNB300</strain>
    </source>
</reference>
<keyword evidence="2" id="KW-1185">Reference proteome</keyword>
<evidence type="ECO:0000313" key="1">
    <source>
        <dbReference type="EMBL" id="KAA8902707.1"/>
    </source>
</evidence>
<dbReference type="AlphaFoldDB" id="A0A5J5ETL1"/>
<evidence type="ECO:0000313" key="2">
    <source>
        <dbReference type="Proteomes" id="UP000326924"/>
    </source>
</evidence>
<protein>
    <submittedName>
        <fullName evidence="1">Uncharacterized protein</fullName>
    </submittedName>
</protein>
<accession>A0A5J5ETL1</accession>
<dbReference type="EMBL" id="VXIS01000127">
    <property type="protein sequence ID" value="KAA8902707.1"/>
    <property type="molecule type" value="Genomic_DNA"/>
</dbReference>
<dbReference type="InParanoid" id="A0A5J5ETL1"/>
<organism evidence="1 2">
    <name type="scientific">Sphaerosporella brunnea</name>
    <dbReference type="NCBI Taxonomy" id="1250544"/>
    <lineage>
        <taxon>Eukaryota</taxon>
        <taxon>Fungi</taxon>
        <taxon>Dikarya</taxon>
        <taxon>Ascomycota</taxon>
        <taxon>Pezizomycotina</taxon>
        <taxon>Pezizomycetes</taxon>
        <taxon>Pezizales</taxon>
        <taxon>Pyronemataceae</taxon>
        <taxon>Sphaerosporella</taxon>
    </lineage>
</organism>
<name>A0A5J5ETL1_9PEZI</name>
<gene>
    <name evidence="1" type="ORF">FN846DRAFT_891387</name>
</gene>
<sequence length="414" mass="47676">MAPLFFFPNPDTGAVPGPPQPLTAGSQIAVSGAADRLPVELHLEILETMLSYTARFNDTVGPRYGNWKVLYLPQRQRRPLISGMRSQIDQQEIAYYQQDQEARRCWYYCHGLPQDVRNYLRASPDAWRVWQHHSRSIITNAMRQVARQGNLGPPTTLFNGLEEWPINALLVKGKSKDDREPRLQWLRWLTPAGSDLLYLQRLQYNMEMERAGEAGRSVRREGIRLEHWLNRLPPNTHARILGYLIADDMESAMMVNGKVNQDPNFLHNYFKVNPLAQNMMVYTAEALQPSVDLLYRELDRLILRRRAKEPQSDTESDPLTMLYVFANATNTLNVNARVAAYALEDWKRVIVHRRGAFRCARRYGHINLGVSFSTAGFENEVLPPEIYQPPTSRPRKPESDPYTGIESLSWLFAL</sequence>